<dbReference type="GO" id="GO:0031460">
    <property type="term" value="P:glycine betaine transport"/>
    <property type="evidence" value="ECO:0007669"/>
    <property type="project" value="TreeGrafter"/>
</dbReference>
<protein>
    <submittedName>
        <fullName evidence="10">ABC transporter permease subunit</fullName>
    </submittedName>
</protein>
<dbReference type="OrthoDB" id="9801163at2"/>
<sequence>MNATLARVPDLAAQHLLLAMAALALGLAVALPLAIISARRPALARWTLGFASFVQTIPSLALLALFYPLLLALSGLVGGGVPALGFLPALLALTLYALLPILRNGVTGLTGLDPAIIEAADGVGMTPAQKLRLVEAPLAAPVLMAGIRTAAVWTIGAATLSTTVGQPSLGDMIFSGLQTQNWSLVLVGCLAAAALALGVDALLGVVERGLAMRRRKRVIAALGVLGAAVLLAFAPVLAPARPAITIGAKNFSEQFILARLIGQRLEDAGYAVRYREGLGSAVAFSALAADDIDVYVDYSGTIWTNQMRRTDTPPRDAIVAGVSAWAAREHGVRLLGALGFENAYAFAMKREAAARRGIATLDDLARASPQLALGSDLEFLDRPEWAAVRDVYAMRFASTRAYNPSFMYRAVASGRADVITAFSSDGRIAAQDLAMLEDNRGAIPGYDAVLLIAPGRADDARFAAALRPLIGAIPVEAMREANYMVDRDADKRSPAEAARWLGRWLGP</sequence>
<feature type="transmembrane region" description="Helical" evidence="8">
    <location>
        <begin position="218"/>
        <end position="238"/>
    </location>
</feature>
<dbReference type="GO" id="GO:0022857">
    <property type="term" value="F:transmembrane transporter activity"/>
    <property type="evidence" value="ECO:0007669"/>
    <property type="project" value="InterPro"/>
</dbReference>
<name>A0A396RVF6_9SPHN</name>
<dbReference type="Gene3D" id="1.10.3720.10">
    <property type="entry name" value="MetI-like"/>
    <property type="match status" value="1"/>
</dbReference>
<organism evidence="10 11">
    <name type="scientific">Sphingomonas gilva</name>
    <dbReference type="NCBI Taxonomy" id="2305907"/>
    <lineage>
        <taxon>Bacteria</taxon>
        <taxon>Pseudomonadati</taxon>
        <taxon>Pseudomonadota</taxon>
        <taxon>Alphaproteobacteria</taxon>
        <taxon>Sphingomonadales</taxon>
        <taxon>Sphingomonadaceae</taxon>
        <taxon>Sphingomonas</taxon>
    </lineage>
</organism>
<keyword evidence="4 8" id="KW-1133">Transmembrane helix</keyword>
<feature type="transmembrane region" description="Helical" evidence="8">
    <location>
        <begin position="76"/>
        <end position="99"/>
    </location>
</feature>
<keyword evidence="2 8" id="KW-0813">Transport</keyword>
<dbReference type="GO" id="GO:0043190">
    <property type="term" value="C:ATP-binding cassette (ABC) transporter complex"/>
    <property type="evidence" value="ECO:0007669"/>
    <property type="project" value="InterPro"/>
</dbReference>
<dbReference type="AlphaFoldDB" id="A0A396RVF6"/>
<evidence type="ECO:0000256" key="1">
    <source>
        <dbReference type="ARBA" id="ARBA00004651"/>
    </source>
</evidence>
<feature type="transmembrane region" description="Helical" evidence="8">
    <location>
        <begin position="12"/>
        <end position="36"/>
    </location>
</feature>
<keyword evidence="3 8" id="KW-0812">Transmembrane</keyword>
<accession>A0A396RVF6</accession>
<comment type="subcellular location">
    <subcellularLocation>
        <location evidence="1 8">Cell membrane</location>
        <topology evidence="1 8">Multi-pass membrane protein</topology>
    </subcellularLocation>
</comment>
<evidence type="ECO:0000256" key="5">
    <source>
        <dbReference type="ARBA" id="ARBA00023136"/>
    </source>
</evidence>
<evidence type="ECO:0000259" key="9">
    <source>
        <dbReference type="PROSITE" id="PS50928"/>
    </source>
</evidence>
<dbReference type="Gene3D" id="3.40.190.120">
    <property type="entry name" value="Osmoprotection protein (prox), domain 2"/>
    <property type="match status" value="1"/>
</dbReference>
<comment type="similarity">
    <text evidence="8">Belongs to the binding-protein-dependent transport system permease family.</text>
</comment>
<dbReference type="InterPro" id="IPR007210">
    <property type="entry name" value="ABC_Gly_betaine_transp_sub-bd"/>
</dbReference>
<dbReference type="Gene3D" id="3.40.190.10">
    <property type="entry name" value="Periplasmic binding protein-like II"/>
    <property type="match status" value="1"/>
</dbReference>
<evidence type="ECO:0000256" key="6">
    <source>
        <dbReference type="ARBA" id="ARBA00035642"/>
    </source>
</evidence>
<dbReference type="RefSeq" id="WP_118863633.1">
    <property type="nucleotide sequence ID" value="NZ_QWLV01000002.1"/>
</dbReference>
<feature type="transmembrane region" description="Helical" evidence="8">
    <location>
        <begin position="48"/>
        <end position="70"/>
    </location>
</feature>
<keyword evidence="11" id="KW-1185">Reference proteome</keyword>
<dbReference type="SUPFAM" id="SSF161098">
    <property type="entry name" value="MetI-like"/>
    <property type="match status" value="1"/>
</dbReference>
<comment type="similarity">
    <text evidence="7">In the N-terminal section; belongs to the binding-protein-dependent transport system permease family.</text>
</comment>
<gene>
    <name evidence="10" type="ORF">D1610_08320</name>
</gene>
<dbReference type="PANTHER" id="PTHR30177">
    <property type="entry name" value="GLYCINE BETAINE/L-PROLINE TRANSPORT SYSTEM PERMEASE PROTEIN PROW"/>
    <property type="match status" value="1"/>
</dbReference>
<evidence type="ECO:0000313" key="10">
    <source>
        <dbReference type="EMBL" id="RHW18443.1"/>
    </source>
</evidence>
<keyword evidence="5 8" id="KW-0472">Membrane</keyword>
<dbReference type="InterPro" id="IPR000515">
    <property type="entry name" value="MetI-like"/>
</dbReference>
<comment type="similarity">
    <text evidence="6">In the C-terminal section; belongs to the OsmX family.</text>
</comment>
<evidence type="ECO:0000256" key="2">
    <source>
        <dbReference type="ARBA" id="ARBA00022448"/>
    </source>
</evidence>
<reference evidence="10 11" key="1">
    <citation type="submission" date="2018-08" db="EMBL/GenBank/DDBJ databases">
        <title>The multiple taxonomic identification of Sphingomonas gilva.</title>
        <authorList>
            <person name="Zhu D."/>
            <person name="Zheng S."/>
        </authorList>
    </citation>
    <scope>NUCLEOTIDE SEQUENCE [LARGE SCALE GENOMIC DNA]</scope>
    <source>
        <strain evidence="10 11">ZDH117</strain>
    </source>
</reference>
<dbReference type="InterPro" id="IPR035906">
    <property type="entry name" value="MetI-like_sf"/>
</dbReference>
<dbReference type="Pfam" id="PF00528">
    <property type="entry name" value="BPD_transp_1"/>
    <property type="match status" value="1"/>
</dbReference>
<dbReference type="PROSITE" id="PS50928">
    <property type="entry name" value="ABC_TM1"/>
    <property type="match status" value="1"/>
</dbReference>
<dbReference type="SUPFAM" id="SSF53850">
    <property type="entry name" value="Periplasmic binding protein-like II"/>
    <property type="match status" value="1"/>
</dbReference>
<comment type="caution">
    <text evidence="10">The sequence shown here is derived from an EMBL/GenBank/DDBJ whole genome shotgun (WGS) entry which is preliminary data.</text>
</comment>
<feature type="domain" description="ABC transmembrane type-1" evidence="9">
    <location>
        <begin position="12"/>
        <end position="203"/>
    </location>
</feature>
<evidence type="ECO:0000256" key="4">
    <source>
        <dbReference type="ARBA" id="ARBA00022989"/>
    </source>
</evidence>
<feature type="transmembrane region" description="Helical" evidence="8">
    <location>
        <begin position="138"/>
        <end position="162"/>
    </location>
</feature>
<proteinExistence type="inferred from homology"/>
<dbReference type="EMBL" id="QWLV01000002">
    <property type="protein sequence ID" value="RHW18443.1"/>
    <property type="molecule type" value="Genomic_DNA"/>
</dbReference>
<dbReference type="PANTHER" id="PTHR30177:SF4">
    <property type="entry name" value="OSMOPROTECTANT IMPORT PERMEASE PROTEIN OSMW"/>
    <property type="match status" value="1"/>
</dbReference>
<dbReference type="Pfam" id="PF04069">
    <property type="entry name" value="OpuAC"/>
    <property type="match status" value="1"/>
</dbReference>
<feature type="transmembrane region" description="Helical" evidence="8">
    <location>
        <begin position="182"/>
        <end position="206"/>
    </location>
</feature>
<evidence type="ECO:0000256" key="7">
    <source>
        <dbReference type="ARBA" id="ARBA00035652"/>
    </source>
</evidence>
<evidence type="ECO:0000256" key="8">
    <source>
        <dbReference type="RuleBase" id="RU363032"/>
    </source>
</evidence>
<evidence type="ECO:0000256" key="3">
    <source>
        <dbReference type="ARBA" id="ARBA00022692"/>
    </source>
</evidence>
<evidence type="ECO:0000313" key="11">
    <source>
        <dbReference type="Proteomes" id="UP000266693"/>
    </source>
</evidence>
<dbReference type="InterPro" id="IPR051204">
    <property type="entry name" value="ABC_transp_perm/SBD"/>
</dbReference>
<dbReference type="Proteomes" id="UP000266693">
    <property type="component" value="Unassembled WGS sequence"/>
</dbReference>